<dbReference type="InterPro" id="IPR036938">
    <property type="entry name" value="PAP2/HPO_sf"/>
</dbReference>
<dbReference type="EMBL" id="JAESVA010000001">
    <property type="protein sequence ID" value="MCB8879241.1"/>
    <property type="molecule type" value="Genomic_DNA"/>
</dbReference>
<evidence type="ECO:0000259" key="2">
    <source>
        <dbReference type="SMART" id="SM00014"/>
    </source>
</evidence>
<evidence type="ECO:0000256" key="1">
    <source>
        <dbReference type="SAM" id="Phobius"/>
    </source>
</evidence>
<feature type="transmembrane region" description="Helical" evidence="1">
    <location>
        <begin position="164"/>
        <end position="182"/>
    </location>
</feature>
<name>A0A964E2B3_9PROT</name>
<protein>
    <submittedName>
        <fullName evidence="3">Phosphatase PAP2 family protein</fullName>
    </submittedName>
</protein>
<comment type="caution">
    <text evidence="3">The sequence shown here is derived from an EMBL/GenBank/DDBJ whole genome shotgun (WGS) entry which is preliminary data.</text>
</comment>
<sequence>MTTRARLSPGLILVCFCLLLIVISILFVDRPLAFLMHRLFHHSPWFLGLAAIGQIPLSFAAPGLVIAAAAGWWGWRPQARGWTWIAVALAVTIAITLKGLLKEAFGRTWPETWSHHNPSLIHDGVFGFSPFHGGEGWSSFPSGHTTAIAAVAGVLWWRLPHLRWLWALLVGLTAFGLVAGNVHFLGDVIAGGLLGFLCGRATLALPLPTEDRPAP</sequence>
<feature type="transmembrane region" description="Helical" evidence="1">
    <location>
        <begin position="137"/>
        <end position="157"/>
    </location>
</feature>
<keyword evidence="1" id="KW-0472">Membrane</keyword>
<evidence type="ECO:0000313" key="4">
    <source>
        <dbReference type="Proteomes" id="UP000721844"/>
    </source>
</evidence>
<dbReference type="Pfam" id="PF01569">
    <property type="entry name" value="PAP2"/>
    <property type="match status" value="1"/>
</dbReference>
<evidence type="ECO:0000313" key="3">
    <source>
        <dbReference type="EMBL" id="MCB8879241.1"/>
    </source>
</evidence>
<feature type="transmembrane region" description="Helical" evidence="1">
    <location>
        <begin position="7"/>
        <end position="28"/>
    </location>
</feature>
<dbReference type="Proteomes" id="UP000721844">
    <property type="component" value="Unassembled WGS sequence"/>
</dbReference>
<keyword evidence="1" id="KW-1133">Transmembrane helix</keyword>
<gene>
    <name evidence="3" type="ORF">ACELLULO517_03260</name>
</gene>
<dbReference type="InterPro" id="IPR000326">
    <property type="entry name" value="PAP2/HPO"/>
</dbReference>
<dbReference type="AlphaFoldDB" id="A0A964E2B3"/>
<dbReference type="RefSeq" id="WP_227305837.1">
    <property type="nucleotide sequence ID" value="NZ_JAESVA010000001.1"/>
</dbReference>
<reference evidence="3 4" key="1">
    <citation type="journal article" date="2021" name="Microorganisms">
        <title>Acidisoma silvae sp. nov. and Acidisomacellulosilytica sp. nov., Two Acidophilic Bacteria Isolated from Decaying Wood, Hydrolyzing Cellulose and Producing Poly-3-hydroxybutyrate.</title>
        <authorList>
            <person name="Mieszkin S."/>
            <person name="Pouder E."/>
            <person name="Uroz S."/>
            <person name="Simon-Colin C."/>
            <person name="Alain K."/>
        </authorList>
    </citation>
    <scope>NUCLEOTIDE SEQUENCE [LARGE SCALE GENOMIC DNA]</scope>
    <source>
        <strain evidence="3 4">HW T5.17</strain>
    </source>
</reference>
<dbReference type="Gene3D" id="1.20.144.10">
    <property type="entry name" value="Phosphatidic acid phosphatase type 2/haloperoxidase"/>
    <property type="match status" value="2"/>
</dbReference>
<proteinExistence type="predicted"/>
<organism evidence="3 4">
    <name type="scientific">Acidisoma cellulosilyticum</name>
    <dbReference type="NCBI Taxonomy" id="2802395"/>
    <lineage>
        <taxon>Bacteria</taxon>
        <taxon>Pseudomonadati</taxon>
        <taxon>Pseudomonadota</taxon>
        <taxon>Alphaproteobacteria</taxon>
        <taxon>Acetobacterales</taxon>
        <taxon>Acidocellaceae</taxon>
        <taxon>Acidisoma</taxon>
    </lineage>
</organism>
<feature type="transmembrane region" description="Helical" evidence="1">
    <location>
        <begin position="48"/>
        <end position="75"/>
    </location>
</feature>
<accession>A0A964E2B3</accession>
<feature type="transmembrane region" description="Helical" evidence="1">
    <location>
        <begin position="82"/>
        <end position="101"/>
    </location>
</feature>
<dbReference type="SMART" id="SM00014">
    <property type="entry name" value="acidPPc"/>
    <property type="match status" value="1"/>
</dbReference>
<keyword evidence="1" id="KW-0812">Transmembrane</keyword>
<feature type="domain" description="Phosphatidic acid phosphatase type 2/haloperoxidase" evidence="2">
    <location>
        <begin position="83"/>
        <end position="203"/>
    </location>
</feature>
<dbReference type="SUPFAM" id="SSF48317">
    <property type="entry name" value="Acid phosphatase/Vanadium-dependent haloperoxidase"/>
    <property type="match status" value="1"/>
</dbReference>
<keyword evidence="4" id="KW-1185">Reference proteome</keyword>